<protein>
    <recommendedName>
        <fullName evidence="3">Aminoglycoside phosphotransferase domain-containing protein</fullName>
    </recommendedName>
</protein>
<dbReference type="EMBL" id="BAABDG010000002">
    <property type="protein sequence ID" value="GAA3893049.1"/>
    <property type="molecule type" value="Genomic_DNA"/>
</dbReference>
<evidence type="ECO:0008006" key="3">
    <source>
        <dbReference type="Google" id="ProtNLM"/>
    </source>
</evidence>
<dbReference type="Proteomes" id="UP001499994">
    <property type="component" value="Unassembled WGS sequence"/>
</dbReference>
<dbReference type="InterPro" id="IPR011009">
    <property type="entry name" value="Kinase-like_dom_sf"/>
</dbReference>
<keyword evidence="2" id="KW-1185">Reference proteome</keyword>
<accession>A0ABP7L166</accession>
<organism evidence="1 2">
    <name type="scientific">Gibbsiella dentisursi</name>
    <dbReference type="NCBI Taxonomy" id="796890"/>
    <lineage>
        <taxon>Bacteria</taxon>
        <taxon>Pseudomonadati</taxon>
        <taxon>Pseudomonadota</taxon>
        <taxon>Gammaproteobacteria</taxon>
        <taxon>Enterobacterales</taxon>
        <taxon>Yersiniaceae</taxon>
        <taxon>Gibbsiella</taxon>
    </lineage>
</organism>
<gene>
    <name evidence="1" type="ORF">GCM10022405_18180</name>
</gene>
<dbReference type="SUPFAM" id="SSF56112">
    <property type="entry name" value="Protein kinase-like (PK-like)"/>
    <property type="match status" value="1"/>
</dbReference>
<name>A0ABP7L166_9GAMM</name>
<proteinExistence type="predicted"/>
<evidence type="ECO:0000313" key="1">
    <source>
        <dbReference type="EMBL" id="GAA3893049.1"/>
    </source>
</evidence>
<evidence type="ECO:0000313" key="2">
    <source>
        <dbReference type="Proteomes" id="UP001499994"/>
    </source>
</evidence>
<comment type="caution">
    <text evidence="1">The sequence shown here is derived from an EMBL/GenBank/DDBJ whole genome shotgun (WGS) entry which is preliminary data.</text>
</comment>
<dbReference type="RefSeq" id="WP_346080425.1">
    <property type="nucleotide sequence ID" value="NZ_BAABDG010000002.1"/>
</dbReference>
<reference evidence="2" key="1">
    <citation type="journal article" date="2019" name="Int. J. Syst. Evol. Microbiol.">
        <title>The Global Catalogue of Microorganisms (GCM) 10K type strain sequencing project: providing services to taxonomists for standard genome sequencing and annotation.</title>
        <authorList>
            <consortium name="The Broad Institute Genomics Platform"/>
            <consortium name="The Broad Institute Genome Sequencing Center for Infectious Disease"/>
            <person name="Wu L."/>
            <person name="Ma J."/>
        </authorList>
    </citation>
    <scope>NUCLEOTIDE SEQUENCE [LARGE SCALE GENOMIC DNA]</scope>
    <source>
        <strain evidence="2">JCM 17201</strain>
    </source>
</reference>
<sequence length="445" mass="49279">MTDSPIPQREPLAAQARALTHAGEWQQAAAKLRQLVGEITGATVTQLAINRDQYSLNSLNGTLTLADGRGLFFKYHHEEGEDHTIEEYYNAELLRDSGFRVDVPLYACGEPGRQILLYRLRHDRRLADVCREIELHQRWDAAAPVIAAQQRADREILALTLPTLQAGEPGAVAREPIHQLFHHRLVSPGAAPGFGGRAAQFYVGQTFTLAQLTLPWAQLKNLRWQINGILYPHTLGELLLQAGELLAPARLAQHGVVTAHGDAHNANVWYETEHPEPQLVSFDPAFAGRHIPALLAEIKATFHNIFAHPFWLYEPQRCDERYQINVQLQGDRLLVEHNWQLTPLRAPFLQSKGEGYWRPLLAELNARGWLPANWQRLMRLALFCCPTLVLDLRAGGGGGGGGGHNATSSALGFAIAVMLGSEPLAGEDIASRWFKLIDPANGGEA</sequence>